<dbReference type="Gene3D" id="3.40.50.1110">
    <property type="entry name" value="SGNH hydrolase"/>
    <property type="match status" value="1"/>
</dbReference>
<dbReference type="EMBL" id="JAQZSM010000001">
    <property type="protein sequence ID" value="MDD7969590.1"/>
    <property type="molecule type" value="Genomic_DNA"/>
</dbReference>
<gene>
    <name evidence="2" type="ORF">PUT78_00630</name>
</gene>
<organism evidence="2 3">
    <name type="scientific">Roseinatronobacter alkalisoli</name>
    <dbReference type="NCBI Taxonomy" id="3028235"/>
    <lineage>
        <taxon>Bacteria</taxon>
        <taxon>Pseudomonadati</taxon>
        <taxon>Pseudomonadota</taxon>
        <taxon>Alphaproteobacteria</taxon>
        <taxon>Rhodobacterales</taxon>
        <taxon>Paracoccaceae</taxon>
        <taxon>Roseinatronobacter</taxon>
    </lineage>
</organism>
<proteinExistence type="predicted"/>
<evidence type="ECO:0000313" key="2">
    <source>
        <dbReference type="EMBL" id="MDD7969590.1"/>
    </source>
</evidence>
<reference evidence="2" key="1">
    <citation type="submission" date="2023-02" db="EMBL/GenBank/DDBJ databases">
        <title>Description of Roseinatronobacter alkalisoli sp. nov., an alkaliphilic bacerium isolated from soda soil.</title>
        <authorList>
            <person name="Wei W."/>
        </authorList>
    </citation>
    <scope>NUCLEOTIDE SEQUENCE</scope>
    <source>
        <strain evidence="2">HJB301</strain>
    </source>
</reference>
<keyword evidence="3" id="KW-1185">Reference proteome</keyword>
<dbReference type="RefSeq" id="WP_274350059.1">
    <property type="nucleotide sequence ID" value="NZ_JAQZSM010000001.1"/>
</dbReference>
<feature type="signal peptide" evidence="1">
    <location>
        <begin position="1"/>
        <end position="22"/>
    </location>
</feature>
<protein>
    <submittedName>
        <fullName evidence="2">Uncharacterized protein</fullName>
    </submittedName>
</protein>
<sequence>MQKGLFGLLAFCLACVQLPAQADMPLNTRVVMSGHSLTDPIPDMLRPMVQAVAGGRGAVIDRSTIPGSPMDWRWNNAAQAQTVDARADIAGYDLLVLTERVPLLNTMGYHNSADEALRWAHHAWENGADGQGAATVLYASWVTRDTGPGSGDDTSEKHIPFRARLQVEQERWLEIRDHVNQHRPDGMPEMVMIPGPRLMTALYDAIDAGDAPGLNSIDALFSDAIHVNDLGAYVMALAHFAVIYGRSPLDVPTGLGRTPTPEPELARWLQQLVADVVAEAPEAQASGH</sequence>
<dbReference type="Proteomes" id="UP001431784">
    <property type="component" value="Unassembled WGS sequence"/>
</dbReference>
<dbReference type="InterPro" id="IPR036514">
    <property type="entry name" value="SGNH_hydro_sf"/>
</dbReference>
<keyword evidence="1" id="KW-0732">Signal</keyword>
<comment type="caution">
    <text evidence="2">The sequence shown here is derived from an EMBL/GenBank/DDBJ whole genome shotgun (WGS) entry which is preliminary data.</text>
</comment>
<feature type="chain" id="PRO_5045289170" evidence="1">
    <location>
        <begin position="23"/>
        <end position="288"/>
    </location>
</feature>
<accession>A0ABT5T4F6</accession>
<name>A0ABT5T4F6_9RHOB</name>
<evidence type="ECO:0000313" key="3">
    <source>
        <dbReference type="Proteomes" id="UP001431784"/>
    </source>
</evidence>
<evidence type="ECO:0000256" key="1">
    <source>
        <dbReference type="SAM" id="SignalP"/>
    </source>
</evidence>